<dbReference type="AlphaFoldDB" id="A0A1I2GVH8"/>
<dbReference type="PANTHER" id="PTHR43227">
    <property type="entry name" value="BLL4140 PROTEIN"/>
    <property type="match status" value="1"/>
</dbReference>
<evidence type="ECO:0000256" key="1">
    <source>
        <dbReference type="ARBA" id="ARBA00004651"/>
    </source>
</evidence>
<dbReference type="SUPFAM" id="SSF161098">
    <property type="entry name" value="MetI-like"/>
    <property type="match status" value="1"/>
</dbReference>
<dbReference type="Pfam" id="PF00528">
    <property type="entry name" value="BPD_transp_1"/>
    <property type="match status" value="1"/>
</dbReference>
<accession>A0A1I2GVH8</accession>
<dbReference type="Proteomes" id="UP000183410">
    <property type="component" value="Unassembled WGS sequence"/>
</dbReference>
<feature type="transmembrane region" description="Helical" evidence="7">
    <location>
        <begin position="271"/>
        <end position="296"/>
    </location>
</feature>
<keyword evidence="5 7" id="KW-1133">Transmembrane helix</keyword>
<keyword evidence="2 7" id="KW-0813">Transport</keyword>
<dbReference type="RefSeq" id="WP_046229234.1">
    <property type="nucleotide sequence ID" value="NZ_FONN01000018.1"/>
</dbReference>
<feature type="transmembrane region" description="Helical" evidence="7">
    <location>
        <begin position="79"/>
        <end position="100"/>
    </location>
</feature>
<evidence type="ECO:0000256" key="4">
    <source>
        <dbReference type="ARBA" id="ARBA00022692"/>
    </source>
</evidence>
<keyword evidence="4 7" id="KW-0812">Transmembrane</keyword>
<evidence type="ECO:0000256" key="2">
    <source>
        <dbReference type="ARBA" id="ARBA00022448"/>
    </source>
</evidence>
<feature type="transmembrane region" description="Helical" evidence="7">
    <location>
        <begin position="121"/>
        <end position="143"/>
    </location>
</feature>
<evidence type="ECO:0000256" key="5">
    <source>
        <dbReference type="ARBA" id="ARBA00022989"/>
    </source>
</evidence>
<dbReference type="PROSITE" id="PS50928">
    <property type="entry name" value="ABC_TM1"/>
    <property type="match status" value="1"/>
</dbReference>
<evidence type="ECO:0000256" key="6">
    <source>
        <dbReference type="ARBA" id="ARBA00023136"/>
    </source>
</evidence>
<evidence type="ECO:0000256" key="7">
    <source>
        <dbReference type="RuleBase" id="RU363032"/>
    </source>
</evidence>
<gene>
    <name evidence="9" type="ORF">SAMN04487969_11859</name>
</gene>
<feature type="domain" description="ABC transmembrane type-1" evidence="8">
    <location>
        <begin position="75"/>
        <end position="292"/>
    </location>
</feature>
<sequence length="306" mass="34864">MRAQNMWRQIRKDKILYVMVIPGILYFFVFDYIPMYGVLMAFKDYSIFEGFMDSDWVGLANFQQLFNTYGFTRALRNTIIISIYQLVFAFPIPILLAILLNELRSVLYQRFVQTAIYLPHFVSWVIIGGIMFAILSPSTGVIYEIASFFGYEGKVTNFLNSKEYFRGLLVVSNIWKEAGFGTVLYMATIATINPQQYEAAKVDGAGKLRQMWHVTLPGLRTTIVILLIFRVGQLLNAGLEQVFALYSPLVYEVSEILDTYVYKLAFNEAKFALATATGVFKALVCLVLVLITNYIAKKIDSESGLF</sequence>
<dbReference type="GO" id="GO:0055085">
    <property type="term" value="P:transmembrane transport"/>
    <property type="evidence" value="ECO:0007669"/>
    <property type="project" value="InterPro"/>
</dbReference>
<comment type="similarity">
    <text evidence="7">Belongs to the binding-protein-dependent transport system permease family.</text>
</comment>
<evidence type="ECO:0000259" key="8">
    <source>
        <dbReference type="PROSITE" id="PS50928"/>
    </source>
</evidence>
<dbReference type="OrthoDB" id="384651at2"/>
<dbReference type="EMBL" id="FONN01000018">
    <property type="protein sequence ID" value="SFF21140.1"/>
    <property type="molecule type" value="Genomic_DNA"/>
</dbReference>
<keyword evidence="6 7" id="KW-0472">Membrane</keyword>
<evidence type="ECO:0000256" key="3">
    <source>
        <dbReference type="ARBA" id="ARBA00022475"/>
    </source>
</evidence>
<keyword evidence="10" id="KW-1185">Reference proteome</keyword>
<dbReference type="InterPro" id="IPR050809">
    <property type="entry name" value="UgpAE/MalFG_permease"/>
</dbReference>
<evidence type="ECO:0000313" key="9">
    <source>
        <dbReference type="EMBL" id="SFF21140.1"/>
    </source>
</evidence>
<dbReference type="Gene3D" id="1.10.3720.10">
    <property type="entry name" value="MetI-like"/>
    <property type="match status" value="1"/>
</dbReference>
<dbReference type="PANTHER" id="PTHR43227:SF11">
    <property type="entry name" value="BLL4140 PROTEIN"/>
    <property type="match status" value="1"/>
</dbReference>
<dbReference type="GO" id="GO:0005886">
    <property type="term" value="C:plasma membrane"/>
    <property type="evidence" value="ECO:0007669"/>
    <property type="project" value="UniProtKB-SubCell"/>
</dbReference>
<dbReference type="CDD" id="cd06261">
    <property type="entry name" value="TM_PBP2"/>
    <property type="match status" value="1"/>
</dbReference>
<evidence type="ECO:0000313" key="10">
    <source>
        <dbReference type="Proteomes" id="UP000183410"/>
    </source>
</evidence>
<feature type="transmembrane region" description="Helical" evidence="7">
    <location>
        <begin position="15"/>
        <end position="33"/>
    </location>
</feature>
<proteinExistence type="inferred from homology"/>
<dbReference type="InterPro" id="IPR000515">
    <property type="entry name" value="MetI-like"/>
</dbReference>
<organism evidence="9 10">
    <name type="scientific">Paenibacillus algorifonticola</name>
    <dbReference type="NCBI Taxonomy" id="684063"/>
    <lineage>
        <taxon>Bacteria</taxon>
        <taxon>Bacillati</taxon>
        <taxon>Bacillota</taxon>
        <taxon>Bacilli</taxon>
        <taxon>Bacillales</taxon>
        <taxon>Paenibacillaceae</taxon>
        <taxon>Paenibacillus</taxon>
    </lineage>
</organism>
<comment type="subcellular location">
    <subcellularLocation>
        <location evidence="1 7">Cell membrane</location>
        <topology evidence="1 7">Multi-pass membrane protein</topology>
    </subcellularLocation>
</comment>
<protein>
    <submittedName>
        <fullName evidence="9">Putative aldouronate transport system permease protein</fullName>
    </submittedName>
</protein>
<name>A0A1I2GVH8_9BACL</name>
<keyword evidence="3" id="KW-1003">Cell membrane</keyword>
<dbReference type="InterPro" id="IPR035906">
    <property type="entry name" value="MetI-like_sf"/>
</dbReference>
<reference evidence="10" key="1">
    <citation type="submission" date="2016-10" db="EMBL/GenBank/DDBJ databases">
        <authorList>
            <person name="Varghese N."/>
            <person name="Submissions S."/>
        </authorList>
    </citation>
    <scope>NUCLEOTIDE SEQUENCE [LARGE SCALE GENOMIC DNA]</scope>
    <source>
        <strain evidence="10">CGMCC 1.10223</strain>
    </source>
</reference>